<dbReference type="Proteomes" id="UP001303899">
    <property type="component" value="Unassembled WGS sequence"/>
</dbReference>
<keyword evidence="2" id="KW-1185">Reference proteome</keyword>
<evidence type="ECO:0000313" key="2">
    <source>
        <dbReference type="Proteomes" id="UP001303899"/>
    </source>
</evidence>
<accession>A0ABU5SD13</accession>
<reference evidence="1 2" key="1">
    <citation type="submission" date="2023-12" db="EMBL/GenBank/DDBJ databases">
        <title>Novel species of the genus Arcicella isolated from rivers.</title>
        <authorList>
            <person name="Lu H."/>
        </authorList>
    </citation>
    <scope>NUCLEOTIDE SEQUENCE [LARGE SCALE GENOMIC DNA]</scope>
    <source>
        <strain evidence="1 2">DC2W</strain>
    </source>
</reference>
<proteinExistence type="predicted"/>
<gene>
    <name evidence="1" type="ORF">VB776_24300</name>
</gene>
<sequence>MLTTLIKLGSQLSHNRGEWDDIIDYPNIQKEKDKNIKLYVAELIFDLDKSDVYLNPSLKEYDEKQSCLAFKNIKILPGKNNSIYSCVQVKDIFQLQKIFFGKNNDNEDNESENSYSLTKEGEFSKAFMNYPQLKDKLLVVALCYIYKLREKFISKIWKEKEDNGKKVKEINLIDLLQPLKLSTNEKIVLIYTSLISEELGISPNYSCI</sequence>
<evidence type="ECO:0000313" key="1">
    <source>
        <dbReference type="EMBL" id="MEA5406083.1"/>
    </source>
</evidence>
<organism evidence="1 2">
    <name type="scientific">Arcicella gelida</name>
    <dbReference type="NCBI Taxonomy" id="2984195"/>
    <lineage>
        <taxon>Bacteria</taxon>
        <taxon>Pseudomonadati</taxon>
        <taxon>Bacteroidota</taxon>
        <taxon>Cytophagia</taxon>
        <taxon>Cytophagales</taxon>
        <taxon>Flectobacillaceae</taxon>
        <taxon>Arcicella</taxon>
    </lineage>
</organism>
<dbReference type="EMBL" id="JAYGIL010000062">
    <property type="protein sequence ID" value="MEA5406083.1"/>
    <property type="molecule type" value="Genomic_DNA"/>
</dbReference>
<protein>
    <submittedName>
        <fullName evidence="1">Uncharacterized protein</fullName>
    </submittedName>
</protein>
<comment type="caution">
    <text evidence="1">The sequence shown here is derived from an EMBL/GenBank/DDBJ whole genome shotgun (WGS) entry which is preliminary data.</text>
</comment>
<name>A0ABU5SD13_9BACT</name>
<dbReference type="RefSeq" id="WP_323699446.1">
    <property type="nucleotide sequence ID" value="NZ_JAYGIL010000062.1"/>
</dbReference>